<organism evidence="1 2">
    <name type="scientific">Candidatus Adlerbacteria bacterium RIFCSPLOWO2_01_FULL_54_21b</name>
    <dbReference type="NCBI Taxonomy" id="1797245"/>
    <lineage>
        <taxon>Bacteria</taxon>
        <taxon>Candidatus Adleribacteriota</taxon>
    </lineage>
</organism>
<dbReference type="AlphaFoldDB" id="A0A1F4XYP5"/>
<comment type="caution">
    <text evidence="1">The sequence shown here is derived from an EMBL/GenBank/DDBJ whole genome shotgun (WGS) entry which is preliminary data.</text>
</comment>
<protein>
    <submittedName>
        <fullName evidence="1">Uncharacterized protein</fullName>
    </submittedName>
</protein>
<gene>
    <name evidence="1" type="ORF">A2949_02220</name>
</gene>
<reference evidence="1 2" key="1">
    <citation type="journal article" date="2016" name="Nat. Commun.">
        <title>Thousands of microbial genomes shed light on interconnected biogeochemical processes in an aquifer system.</title>
        <authorList>
            <person name="Anantharaman K."/>
            <person name="Brown C.T."/>
            <person name="Hug L.A."/>
            <person name="Sharon I."/>
            <person name="Castelle C.J."/>
            <person name="Probst A.J."/>
            <person name="Thomas B.C."/>
            <person name="Singh A."/>
            <person name="Wilkins M.J."/>
            <person name="Karaoz U."/>
            <person name="Brodie E.L."/>
            <person name="Williams K.H."/>
            <person name="Hubbard S.S."/>
            <person name="Banfield J.F."/>
        </authorList>
    </citation>
    <scope>NUCLEOTIDE SEQUENCE [LARGE SCALE GENOMIC DNA]</scope>
</reference>
<evidence type="ECO:0000313" key="1">
    <source>
        <dbReference type="EMBL" id="OGC86822.1"/>
    </source>
</evidence>
<sequence length="116" mass="13164">MARLFEQFSDRELELAVAAAIKEDPICIPRTKRVRTIANSIAKTPRQGVSIKKHINQAILDAYRGLIVPPACFAQYKRIANYLFEMRGRNRPKRHPVERSAVLRPVRTSAPARTGL</sequence>
<accession>A0A1F4XYP5</accession>
<dbReference type="STRING" id="1797245.A2949_02220"/>
<dbReference type="EMBL" id="MEWZ01000013">
    <property type="protein sequence ID" value="OGC86822.1"/>
    <property type="molecule type" value="Genomic_DNA"/>
</dbReference>
<evidence type="ECO:0000313" key="2">
    <source>
        <dbReference type="Proteomes" id="UP000178585"/>
    </source>
</evidence>
<name>A0A1F4XYP5_9BACT</name>
<proteinExistence type="predicted"/>
<dbReference type="Proteomes" id="UP000178585">
    <property type="component" value="Unassembled WGS sequence"/>
</dbReference>